<dbReference type="RefSeq" id="WP_153713658.1">
    <property type="nucleotide sequence ID" value="NZ_CP045871.1"/>
</dbReference>
<dbReference type="InterPro" id="IPR052517">
    <property type="entry name" value="GlcG_carb_metab_protein"/>
</dbReference>
<name>A0A5Q2QAT4_9GAMM</name>
<dbReference type="PANTHER" id="PTHR34309:SF1">
    <property type="entry name" value="PROTEIN GLCG"/>
    <property type="match status" value="1"/>
</dbReference>
<evidence type="ECO:0000313" key="2">
    <source>
        <dbReference type="Proteomes" id="UP000388235"/>
    </source>
</evidence>
<dbReference type="OrthoDB" id="9800768at2"/>
<gene>
    <name evidence="1" type="ORF">GH975_06020</name>
</gene>
<dbReference type="Pfam" id="PF03928">
    <property type="entry name" value="HbpS-like"/>
    <property type="match status" value="1"/>
</dbReference>
<keyword evidence="2" id="KW-1185">Reference proteome</keyword>
<dbReference type="InterPro" id="IPR038084">
    <property type="entry name" value="PduO/GlcC-like_sf"/>
</dbReference>
<dbReference type="Proteomes" id="UP000388235">
    <property type="component" value="Chromosome"/>
</dbReference>
<dbReference type="EMBL" id="CP045871">
    <property type="protein sequence ID" value="QGG80154.1"/>
    <property type="molecule type" value="Genomic_DNA"/>
</dbReference>
<protein>
    <submittedName>
        <fullName evidence="1">Heme-binding protein</fullName>
    </submittedName>
</protein>
<reference evidence="1 2" key="1">
    <citation type="submission" date="2019-11" db="EMBL/GenBank/DDBJ databases">
        <authorList>
            <person name="Khan S.A."/>
            <person name="Jeon C.O."/>
            <person name="Chun B.H."/>
        </authorList>
    </citation>
    <scope>NUCLEOTIDE SEQUENCE [LARGE SCALE GENOMIC DNA]</scope>
    <source>
        <strain evidence="1 2">IMCC 1097</strain>
    </source>
</reference>
<evidence type="ECO:0000313" key="1">
    <source>
        <dbReference type="EMBL" id="QGG80154.1"/>
    </source>
</evidence>
<accession>A0A5Q2QAT4</accession>
<dbReference type="KEGG" id="llp:GH975_06020"/>
<dbReference type="SUPFAM" id="SSF143744">
    <property type="entry name" value="GlcG-like"/>
    <property type="match status" value="1"/>
</dbReference>
<dbReference type="PANTHER" id="PTHR34309">
    <property type="entry name" value="SLR1406 PROTEIN"/>
    <property type="match status" value="1"/>
</dbReference>
<sequence length="131" mass="13202">MNSIPQIQLDDAQRLAKAARDYAATNGWNVSVAVADSTGHAVVVERMPGAPLMSAEIALDKATGAVRAGKPTMALEDMINNGRTAGLQLPVLALGGGELVMVDGKVAGAVGISGLTPAQDVEVAKAGVNAL</sequence>
<proteinExistence type="predicted"/>
<dbReference type="InterPro" id="IPR005624">
    <property type="entry name" value="PduO/GlcC-like"/>
</dbReference>
<organism evidence="1 2">
    <name type="scientific">Litorivicinus lipolyticus</name>
    <dbReference type="NCBI Taxonomy" id="418701"/>
    <lineage>
        <taxon>Bacteria</taxon>
        <taxon>Pseudomonadati</taxon>
        <taxon>Pseudomonadota</taxon>
        <taxon>Gammaproteobacteria</taxon>
        <taxon>Oceanospirillales</taxon>
        <taxon>Litorivicinaceae</taxon>
        <taxon>Litorivicinus</taxon>
    </lineage>
</organism>
<dbReference type="Gene3D" id="3.30.450.150">
    <property type="entry name" value="Haem-degrading domain"/>
    <property type="match status" value="1"/>
</dbReference>
<dbReference type="AlphaFoldDB" id="A0A5Q2QAT4"/>